<comment type="caution">
    <text evidence="2">The sequence shown here is derived from an EMBL/GenBank/DDBJ whole genome shotgun (WGS) entry which is preliminary data.</text>
</comment>
<dbReference type="AlphaFoldDB" id="A0A830C0G0"/>
<organism evidence="2 3">
    <name type="scientific">Phtheirospermum japonicum</name>
    <dbReference type="NCBI Taxonomy" id="374723"/>
    <lineage>
        <taxon>Eukaryota</taxon>
        <taxon>Viridiplantae</taxon>
        <taxon>Streptophyta</taxon>
        <taxon>Embryophyta</taxon>
        <taxon>Tracheophyta</taxon>
        <taxon>Spermatophyta</taxon>
        <taxon>Magnoliopsida</taxon>
        <taxon>eudicotyledons</taxon>
        <taxon>Gunneridae</taxon>
        <taxon>Pentapetalae</taxon>
        <taxon>asterids</taxon>
        <taxon>lamiids</taxon>
        <taxon>Lamiales</taxon>
        <taxon>Orobanchaceae</taxon>
        <taxon>Orobanchaceae incertae sedis</taxon>
        <taxon>Phtheirospermum</taxon>
    </lineage>
</organism>
<accession>A0A830C0G0</accession>
<dbReference type="EMBL" id="BMAC01000303">
    <property type="protein sequence ID" value="GFP93150.1"/>
    <property type="molecule type" value="Genomic_DNA"/>
</dbReference>
<feature type="region of interest" description="Disordered" evidence="1">
    <location>
        <begin position="69"/>
        <end position="98"/>
    </location>
</feature>
<protein>
    <submittedName>
        <fullName evidence="2">Uncharacterized protein</fullName>
    </submittedName>
</protein>
<dbReference type="Proteomes" id="UP000653305">
    <property type="component" value="Unassembled WGS sequence"/>
</dbReference>
<feature type="region of interest" description="Disordered" evidence="1">
    <location>
        <begin position="1"/>
        <end position="52"/>
    </location>
</feature>
<proteinExistence type="predicted"/>
<evidence type="ECO:0000313" key="2">
    <source>
        <dbReference type="EMBL" id="GFP93150.1"/>
    </source>
</evidence>
<gene>
    <name evidence="2" type="ORF">PHJA_001459300</name>
</gene>
<evidence type="ECO:0000313" key="3">
    <source>
        <dbReference type="Proteomes" id="UP000653305"/>
    </source>
</evidence>
<sequence>MGRARQIARREGQRNRSSSTQGRQHFLVFSTHPNGASAGSATPSNGGFPAPAVMVAGPDSHLVTVAEDASQLMAHPSSSRPSGTANQHETSSSNRYLV</sequence>
<name>A0A830C0G0_9LAMI</name>
<evidence type="ECO:0000256" key="1">
    <source>
        <dbReference type="SAM" id="MobiDB-lite"/>
    </source>
</evidence>
<feature type="compositionally biased region" description="Polar residues" evidence="1">
    <location>
        <begin position="76"/>
        <end position="98"/>
    </location>
</feature>
<reference evidence="2" key="1">
    <citation type="submission" date="2020-07" db="EMBL/GenBank/DDBJ databases">
        <title>Ethylene signaling mediates host invasion by parasitic plants.</title>
        <authorList>
            <person name="Yoshida S."/>
        </authorList>
    </citation>
    <scope>NUCLEOTIDE SEQUENCE</scope>
    <source>
        <strain evidence="2">Okayama</strain>
    </source>
</reference>
<keyword evidence="3" id="KW-1185">Reference proteome</keyword>
<feature type="compositionally biased region" description="Polar residues" evidence="1">
    <location>
        <begin position="31"/>
        <end position="45"/>
    </location>
</feature>